<organism evidence="2 3">
    <name type="scientific">Candidatus Gallacutalibacter pullicola</name>
    <dbReference type="NCBI Taxonomy" id="2840830"/>
    <lineage>
        <taxon>Bacteria</taxon>
        <taxon>Bacillati</taxon>
        <taxon>Bacillota</taxon>
        <taxon>Clostridia</taxon>
        <taxon>Eubacteriales</taxon>
        <taxon>Candidatus Gallacutalibacter</taxon>
    </lineage>
</organism>
<dbReference type="Pfam" id="PF19571">
    <property type="entry name" value="ACT_8"/>
    <property type="match status" value="1"/>
</dbReference>
<reference evidence="2" key="1">
    <citation type="submission" date="2020-10" db="EMBL/GenBank/DDBJ databases">
        <authorList>
            <person name="Gilroy R."/>
        </authorList>
    </citation>
    <scope>NUCLEOTIDE SEQUENCE</scope>
    <source>
        <strain evidence="2">ChiSjej1B19-7085</strain>
    </source>
</reference>
<dbReference type="Gene3D" id="3.30.2130.10">
    <property type="entry name" value="VC0802-like"/>
    <property type="match status" value="1"/>
</dbReference>
<dbReference type="Proteomes" id="UP000886785">
    <property type="component" value="Unassembled WGS sequence"/>
</dbReference>
<evidence type="ECO:0000313" key="3">
    <source>
        <dbReference type="Proteomes" id="UP000886785"/>
    </source>
</evidence>
<name>A0A9D1DP04_9FIRM</name>
<dbReference type="AlphaFoldDB" id="A0A9D1DP04"/>
<sequence>MTVKQISVFVENKPGKLMELAKLLEENSIDMRALSVAETEDFGILRIIVDDVYDTIRVLKDASYVCSVTDVVAVELPDQPGSLRKVLSVLSDNQINVEYTYAFAARKRNAAYMIFRVSDNEKAIEALNKNKMTPIDQEDLADLF</sequence>
<dbReference type="InterPro" id="IPR002912">
    <property type="entry name" value="ACT_dom"/>
</dbReference>
<dbReference type="SUPFAM" id="SSF55021">
    <property type="entry name" value="ACT-like"/>
    <property type="match status" value="2"/>
</dbReference>
<comment type="caution">
    <text evidence="2">The sequence shown here is derived from an EMBL/GenBank/DDBJ whole genome shotgun (WGS) entry which is preliminary data.</text>
</comment>
<dbReference type="CDD" id="cd04882">
    <property type="entry name" value="ACT_Bt0572_2"/>
    <property type="match status" value="1"/>
</dbReference>
<dbReference type="InterPro" id="IPR045865">
    <property type="entry name" value="ACT-like_dom_sf"/>
</dbReference>
<gene>
    <name evidence="2" type="ORF">IAA54_01605</name>
</gene>
<accession>A0A9D1DP04</accession>
<dbReference type="PANTHER" id="PTHR40099">
    <property type="entry name" value="ACETOLACTATE SYNTHASE, SMALL SUBUNIT"/>
    <property type="match status" value="1"/>
</dbReference>
<protein>
    <submittedName>
        <fullName evidence="2">ACT domain-containing protein</fullName>
    </submittedName>
</protein>
<dbReference type="PROSITE" id="PS51671">
    <property type="entry name" value="ACT"/>
    <property type="match status" value="1"/>
</dbReference>
<dbReference type="InterPro" id="IPR045739">
    <property type="entry name" value="ACT_dom_pair"/>
</dbReference>
<dbReference type="PANTHER" id="PTHR40099:SF1">
    <property type="entry name" value="ACETOLACTATE SYNTHASE, SMALL SUBUNIT"/>
    <property type="match status" value="1"/>
</dbReference>
<reference evidence="2" key="2">
    <citation type="journal article" date="2021" name="PeerJ">
        <title>Extensive microbial diversity within the chicken gut microbiome revealed by metagenomics and culture.</title>
        <authorList>
            <person name="Gilroy R."/>
            <person name="Ravi A."/>
            <person name="Getino M."/>
            <person name="Pursley I."/>
            <person name="Horton D.L."/>
            <person name="Alikhan N.F."/>
            <person name="Baker D."/>
            <person name="Gharbi K."/>
            <person name="Hall N."/>
            <person name="Watson M."/>
            <person name="Adriaenssens E.M."/>
            <person name="Foster-Nyarko E."/>
            <person name="Jarju S."/>
            <person name="Secka A."/>
            <person name="Antonio M."/>
            <person name="Oren A."/>
            <person name="Chaudhuri R.R."/>
            <person name="La Ragione R."/>
            <person name="Hildebrand F."/>
            <person name="Pallen M.J."/>
        </authorList>
    </citation>
    <scope>NUCLEOTIDE SEQUENCE</scope>
    <source>
        <strain evidence="2">ChiSjej1B19-7085</strain>
    </source>
</reference>
<evidence type="ECO:0000259" key="1">
    <source>
        <dbReference type="PROSITE" id="PS51671"/>
    </source>
</evidence>
<evidence type="ECO:0000313" key="2">
    <source>
        <dbReference type="EMBL" id="HIR56341.1"/>
    </source>
</evidence>
<proteinExistence type="predicted"/>
<feature type="domain" description="ACT" evidence="1">
    <location>
        <begin position="71"/>
        <end position="144"/>
    </location>
</feature>
<dbReference type="EMBL" id="DVHF01000020">
    <property type="protein sequence ID" value="HIR56341.1"/>
    <property type="molecule type" value="Genomic_DNA"/>
</dbReference>